<dbReference type="EMBL" id="MIGC01000497">
    <property type="protein sequence ID" value="PHJ24889.1"/>
    <property type="molecule type" value="Genomic_DNA"/>
</dbReference>
<feature type="region of interest" description="Disordered" evidence="1">
    <location>
        <begin position="1"/>
        <end position="28"/>
    </location>
</feature>
<proteinExistence type="predicted"/>
<reference evidence="3 4" key="1">
    <citation type="journal article" date="2017" name="Int. J. Parasitol.">
        <title>The genome of the protozoan parasite Cystoisospora suis and a reverse vaccinology approach to identify vaccine candidates.</title>
        <authorList>
            <person name="Palmieri N."/>
            <person name="Shrestha A."/>
            <person name="Ruttkowski B."/>
            <person name="Beck T."/>
            <person name="Vogl C."/>
            <person name="Tomley F."/>
            <person name="Blake D.P."/>
            <person name="Joachim A."/>
        </authorList>
    </citation>
    <scope>NUCLEOTIDE SEQUENCE [LARGE SCALE GENOMIC DNA]</scope>
    <source>
        <strain evidence="3 4">Wien I</strain>
    </source>
</reference>
<dbReference type="PANTHER" id="PTHR21178">
    <property type="entry name" value="CILIA- AND FLAGELLA-ASSOCIATED PROTEIN 61"/>
    <property type="match status" value="1"/>
</dbReference>
<dbReference type="PANTHER" id="PTHR21178:SF8">
    <property type="entry name" value="CILIA- AND FLAGELLA-ASSOCIATED PROTEIN 61"/>
    <property type="match status" value="1"/>
</dbReference>
<evidence type="ECO:0000313" key="3">
    <source>
        <dbReference type="EMBL" id="PHJ24889.1"/>
    </source>
</evidence>
<dbReference type="GeneID" id="94424676"/>
<evidence type="ECO:0000313" key="4">
    <source>
        <dbReference type="Proteomes" id="UP000221165"/>
    </source>
</evidence>
<protein>
    <submittedName>
        <fullName evidence="3">Cilia-and flagella-associated protein 61</fullName>
    </submittedName>
</protein>
<dbReference type="VEuPathDB" id="ToxoDB:CSUI_001259"/>
<name>A0A2C6LB44_9APIC</name>
<dbReference type="AlphaFoldDB" id="A0A2C6LB44"/>
<dbReference type="Proteomes" id="UP000221165">
    <property type="component" value="Unassembled WGS sequence"/>
</dbReference>
<keyword evidence="3" id="KW-0966">Cell projection</keyword>
<keyword evidence="3" id="KW-0969">Cilium</keyword>
<dbReference type="Pfam" id="PF16092">
    <property type="entry name" value="CFAP61_N"/>
    <property type="match status" value="1"/>
</dbReference>
<evidence type="ECO:0000259" key="2">
    <source>
        <dbReference type="Pfam" id="PF16092"/>
    </source>
</evidence>
<keyword evidence="3" id="KW-0282">Flagellum</keyword>
<dbReference type="OrthoDB" id="441013at2759"/>
<dbReference type="InterPro" id="IPR038884">
    <property type="entry name" value="CFAP61"/>
</dbReference>
<feature type="compositionally biased region" description="Polar residues" evidence="1">
    <location>
        <begin position="171"/>
        <end position="180"/>
    </location>
</feature>
<feature type="region of interest" description="Disordered" evidence="1">
    <location>
        <begin position="165"/>
        <end position="187"/>
    </location>
</feature>
<keyword evidence="4" id="KW-1185">Reference proteome</keyword>
<organism evidence="3 4">
    <name type="scientific">Cystoisospora suis</name>
    <dbReference type="NCBI Taxonomy" id="483139"/>
    <lineage>
        <taxon>Eukaryota</taxon>
        <taxon>Sar</taxon>
        <taxon>Alveolata</taxon>
        <taxon>Apicomplexa</taxon>
        <taxon>Conoidasida</taxon>
        <taxon>Coccidia</taxon>
        <taxon>Eucoccidiorida</taxon>
        <taxon>Eimeriorina</taxon>
        <taxon>Sarcocystidae</taxon>
        <taxon>Cystoisospora</taxon>
    </lineage>
</organism>
<sequence length="460" mass="50985">MESNEAQQRHFKEAGWLPGPESERRGSQEIRIYDRSFSRHKIRVPGARYACRGDCPDIRRLLDCILSDACEQEGGANEQAGLCKDLAGFFGFEREPPPSDLSFLEDLIDESYQSLIAEDVDGKVIGFAALGHSPRVCPEEQQNEQEGLSGYMYKWPEWLSATYSPGADSRQAPSAETPQKSADHSVSLRQKHKFGGAANPVIPQADGPAITASNTLWVNFLVYSSSAASSVLEAMIEAIFASAFELQHLLMFNRSEYSKVPALLPKLLDAFSPLGVPAESGAQTQHSAQPAVFFCSREGWVKPLKIRRAEVEDYDDLVKVFDSQTELRSQDYGEFFLAELIGGQDENNKCLAAEANGFAVGLAGFTADVDINLLNNCFDLEKYDFLVNPEYMEKIKTTMVNRLARTELLTDTSAAPSQGSSSGPKWNVYHLIRQEKNVTPQSSRLTHELQFNDSVTSSRL</sequence>
<evidence type="ECO:0000256" key="1">
    <source>
        <dbReference type="SAM" id="MobiDB-lite"/>
    </source>
</evidence>
<comment type="caution">
    <text evidence="3">The sequence shown here is derived from an EMBL/GenBank/DDBJ whole genome shotgun (WGS) entry which is preliminary data.</text>
</comment>
<feature type="domain" description="Cilia- and flagella-associated protein 61 N-terminal" evidence="2">
    <location>
        <begin position="209"/>
        <end position="388"/>
    </location>
</feature>
<dbReference type="InterPro" id="IPR032151">
    <property type="entry name" value="CFAP61_N"/>
</dbReference>
<dbReference type="RefSeq" id="XP_067926561.1">
    <property type="nucleotide sequence ID" value="XM_068061465.1"/>
</dbReference>
<accession>A0A2C6LB44</accession>
<gene>
    <name evidence="3" type="ORF">CSUI_001259</name>
</gene>